<dbReference type="GO" id="GO:0003677">
    <property type="term" value="F:DNA binding"/>
    <property type="evidence" value="ECO:0007669"/>
    <property type="project" value="UniProtKB-KW"/>
</dbReference>
<keyword evidence="4" id="KW-1185">Reference proteome</keyword>
<sequence length="73" mass="8201">MKVVEYLGTRIQNARERKGLSASEAAKLVGVSKSTWSLYESDKRTPSVDTLKIIAEKLNVSMDYLVGLKREIE</sequence>
<dbReference type="InterPro" id="IPR050807">
    <property type="entry name" value="TransReg_Diox_bact_type"/>
</dbReference>
<gene>
    <name evidence="3" type="ORF">Ga0061060_10418</name>
</gene>
<dbReference type="SUPFAM" id="SSF47413">
    <property type="entry name" value="lambda repressor-like DNA-binding domains"/>
    <property type="match status" value="1"/>
</dbReference>
<evidence type="ECO:0000313" key="3">
    <source>
        <dbReference type="EMBL" id="CUA79422.1"/>
    </source>
</evidence>
<name>A0A0K6GL97_9BACL</name>
<proteinExistence type="predicted"/>
<evidence type="ECO:0000313" key="4">
    <source>
        <dbReference type="Proteomes" id="UP000182738"/>
    </source>
</evidence>
<feature type="domain" description="HTH cro/C1-type" evidence="2">
    <location>
        <begin position="11"/>
        <end position="65"/>
    </location>
</feature>
<dbReference type="CDD" id="cd00093">
    <property type="entry name" value="HTH_XRE"/>
    <property type="match status" value="1"/>
</dbReference>
<dbReference type="InterPro" id="IPR001387">
    <property type="entry name" value="Cro/C1-type_HTH"/>
</dbReference>
<dbReference type="GO" id="GO:0005829">
    <property type="term" value="C:cytosol"/>
    <property type="evidence" value="ECO:0007669"/>
    <property type="project" value="TreeGrafter"/>
</dbReference>
<evidence type="ECO:0000259" key="2">
    <source>
        <dbReference type="PROSITE" id="PS50943"/>
    </source>
</evidence>
<evidence type="ECO:0000256" key="1">
    <source>
        <dbReference type="ARBA" id="ARBA00023125"/>
    </source>
</evidence>
<dbReference type="GO" id="GO:0003700">
    <property type="term" value="F:DNA-binding transcription factor activity"/>
    <property type="evidence" value="ECO:0007669"/>
    <property type="project" value="TreeGrafter"/>
</dbReference>
<dbReference type="InterPro" id="IPR010982">
    <property type="entry name" value="Lambda_DNA-bd_dom_sf"/>
</dbReference>
<reference evidence="4" key="1">
    <citation type="submission" date="2015-08" db="EMBL/GenBank/DDBJ databases">
        <authorList>
            <person name="Varghese N."/>
        </authorList>
    </citation>
    <scope>NUCLEOTIDE SEQUENCE [LARGE SCALE GENOMIC DNA]</scope>
    <source>
        <strain evidence="4">DSM 27374</strain>
    </source>
</reference>
<dbReference type="AlphaFoldDB" id="A0A0K6GL97"/>
<dbReference type="EMBL" id="CYGZ01000004">
    <property type="protein sequence ID" value="CUA79422.1"/>
    <property type="molecule type" value="Genomic_DNA"/>
</dbReference>
<accession>A0A0K6GL97</accession>
<dbReference type="Proteomes" id="UP000182738">
    <property type="component" value="Unassembled WGS sequence"/>
</dbReference>
<dbReference type="PANTHER" id="PTHR46797">
    <property type="entry name" value="HTH-TYPE TRANSCRIPTIONAL REGULATOR"/>
    <property type="match status" value="1"/>
</dbReference>
<dbReference type="RefSeq" id="WP_055440596.1">
    <property type="nucleotide sequence ID" value="NZ_BAABDZ010000035.1"/>
</dbReference>
<dbReference type="PROSITE" id="PS50943">
    <property type="entry name" value="HTH_CROC1"/>
    <property type="match status" value="1"/>
</dbReference>
<dbReference type="STRING" id="1325335.GCA_001418025_00729"/>
<dbReference type="SMART" id="SM00530">
    <property type="entry name" value="HTH_XRE"/>
    <property type="match status" value="1"/>
</dbReference>
<dbReference type="Pfam" id="PF01381">
    <property type="entry name" value="HTH_3"/>
    <property type="match status" value="1"/>
</dbReference>
<dbReference type="Gene3D" id="1.10.260.40">
    <property type="entry name" value="lambda repressor-like DNA-binding domains"/>
    <property type="match status" value="1"/>
</dbReference>
<organism evidence="3 4">
    <name type="scientific">Anoxybacillus suryakundensis</name>
    <dbReference type="NCBI Taxonomy" id="1325335"/>
    <lineage>
        <taxon>Bacteria</taxon>
        <taxon>Bacillati</taxon>
        <taxon>Bacillota</taxon>
        <taxon>Bacilli</taxon>
        <taxon>Bacillales</taxon>
        <taxon>Anoxybacillaceae</taxon>
        <taxon>Anoxybacillus</taxon>
    </lineage>
</organism>
<protein>
    <submittedName>
        <fullName evidence="3">DNA-binding transcriptional regulator, XRE-family HTH domain</fullName>
    </submittedName>
</protein>
<keyword evidence="1 3" id="KW-0238">DNA-binding</keyword>
<dbReference type="PANTHER" id="PTHR46797:SF1">
    <property type="entry name" value="METHYLPHOSPHONATE SYNTHASE"/>
    <property type="match status" value="1"/>
</dbReference>